<keyword evidence="2" id="KW-1185">Reference proteome</keyword>
<proteinExistence type="predicted"/>
<keyword evidence="1" id="KW-0808">Transferase</keyword>
<comment type="caution">
    <text evidence="1">The sequence shown here is derived from an EMBL/GenBank/DDBJ whole genome shotgun (WGS) entry which is preliminary data.</text>
</comment>
<sequence>MSTASSTRQPTSKPTPGSLGSPSTARGAYHSNTRLLPSVARPTASSTSKVSTPLLPPTRMIPPAHIRHAKSSSLSSITDETPMRLSLSETPQYLNIENNQARPLAAASRKLSKTSSNFVSRIPVRVGTTSSSQSKVGSSDATRNSVLQPKTNLASVSSTTLNHTGTRLVRSTTKPAVGLNGSSQPSSKPTALPRPTNIRQPSTLRTSLAPNRASNSSLPPTKPQSGTSRLASISSTSLKAGNYENSSDAPLSKKHPTSSYSSSSLAQPLKSSNLNKPVSKRVSTGASKPGDLMSASAVSIAKSSSLHGTGRPKVTDSSIQPPPKASAVNGVVSMPIGSSKPSLPHKGQIEFSNAELKSTSFSTNPKSAASRLTSASGSAITKGVSTSNLKSSSKLSVNEVMTKSYSSSRISRPGESSSRASLKATSDIKLKPTSKLTAINVSRTTSLEGHTGPYSSGSLSKKSSLSGIYTPRAVPKELSRIPSPPHYQSKRLTSISTSQTPTRKAKSFVSSTPFTERAPSTASATSNYCSEPLMPKEVLKTFGSKLTPYEHKEILEYPRVYYFGANSKKYNSRDSEAHRKTTPHFLLTKDFSTPEGDLIFNASDHLAYRYEIQKSLGKGSFGQVLRAYDYKVGREVAIKVIRNSERFHRQALTEIQLLEALKRWDHDGSHNVLHILDSFIFRSHLCIVTELYGINLYEHIKQNQFVGFRMATVRNFSIQILKCLTLLNTHSVIHCDLKPENILLAGPNNSQIKVIDFGSSCFASQRIYTYIQSRFYRSPEVILELPYGPPIDMWSFGCILAELSNGHPIFPGETEAEQMACILEVLGQPDLALIAKSKRRYSFFDVSGNPRITLSPRRRRIIGSKPLSQILKNADDLYIDFVARCLEFDPDKRMTPAQALCHPWITGALPSQPSSVTSASPIHPRRFTSASGDLRSKETPCCSDAEMNDFCSIPSSHS</sequence>
<dbReference type="EMBL" id="QTSX02005200">
    <property type="protein sequence ID" value="KAJ9060362.1"/>
    <property type="molecule type" value="Genomic_DNA"/>
</dbReference>
<gene>
    <name evidence="1" type="primary">DYRK4_3</name>
    <name evidence="1" type="ORF">DSO57_1031669</name>
</gene>
<accession>A0ACC2SDY0</accession>
<dbReference type="Proteomes" id="UP001165960">
    <property type="component" value="Unassembled WGS sequence"/>
</dbReference>
<dbReference type="EC" id="2.7.12.1" evidence="1"/>
<name>A0ACC2SDY0_9FUNG</name>
<keyword evidence="1" id="KW-0418">Kinase</keyword>
<organism evidence="1 2">
    <name type="scientific">Entomophthora muscae</name>
    <dbReference type="NCBI Taxonomy" id="34485"/>
    <lineage>
        <taxon>Eukaryota</taxon>
        <taxon>Fungi</taxon>
        <taxon>Fungi incertae sedis</taxon>
        <taxon>Zoopagomycota</taxon>
        <taxon>Entomophthoromycotina</taxon>
        <taxon>Entomophthoromycetes</taxon>
        <taxon>Entomophthorales</taxon>
        <taxon>Entomophthoraceae</taxon>
        <taxon>Entomophthora</taxon>
    </lineage>
</organism>
<reference evidence="1" key="1">
    <citation type="submission" date="2022-04" db="EMBL/GenBank/DDBJ databases">
        <title>Genome of the entomopathogenic fungus Entomophthora muscae.</title>
        <authorList>
            <person name="Elya C."/>
            <person name="Lovett B.R."/>
            <person name="Lee E."/>
            <person name="Macias A.M."/>
            <person name="Hajek A.E."/>
            <person name="De Bivort B.L."/>
            <person name="Kasson M.T."/>
            <person name="De Fine Licht H.H."/>
            <person name="Stajich J.E."/>
        </authorList>
    </citation>
    <scope>NUCLEOTIDE SEQUENCE</scope>
    <source>
        <strain evidence="1">Berkeley</strain>
    </source>
</reference>
<evidence type="ECO:0000313" key="2">
    <source>
        <dbReference type="Proteomes" id="UP001165960"/>
    </source>
</evidence>
<evidence type="ECO:0000313" key="1">
    <source>
        <dbReference type="EMBL" id="KAJ9060362.1"/>
    </source>
</evidence>
<protein>
    <submittedName>
        <fullName evidence="1">Dual specificity tyrosine-phosphorylation-regulated kinase</fullName>
        <ecNumber evidence="1">2.7.12.1</ecNumber>
    </submittedName>
</protein>